<protein>
    <submittedName>
        <fullName evidence="5">Helix-turn-helix transcriptional regulator</fullName>
    </submittedName>
</protein>
<dbReference type="GO" id="GO:0003677">
    <property type="term" value="F:DNA binding"/>
    <property type="evidence" value="ECO:0007669"/>
    <property type="project" value="UniProtKB-KW"/>
</dbReference>
<comment type="caution">
    <text evidence="5">The sequence shown here is derived from an EMBL/GenBank/DDBJ whole genome shotgun (WGS) entry which is preliminary data.</text>
</comment>
<dbReference type="EMBL" id="JAHLFW010000009">
    <property type="protein sequence ID" value="MBU3836953.1"/>
    <property type="molecule type" value="Genomic_DNA"/>
</dbReference>
<evidence type="ECO:0000259" key="4">
    <source>
        <dbReference type="PROSITE" id="PS51118"/>
    </source>
</evidence>
<organism evidence="5 6">
    <name type="scientific">Candidatus Phocaeicola faecigallinarum</name>
    <dbReference type="NCBI Taxonomy" id="2838732"/>
    <lineage>
        <taxon>Bacteria</taxon>
        <taxon>Pseudomonadati</taxon>
        <taxon>Bacteroidota</taxon>
        <taxon>Bacteroidia</taxon>
        <taxon>Bacteroidales</taxon>
        <taxon>Bacteroidaceae</taxon>
        <taxon>Phocaeicola</taxon>
    </lineage>
</organism>
<dbReference type="Pfam" id="PF01638">
    <property type="entry name" value="HxlR"/>
    <property type="match status" value="1"/>
</dbReference>
<dbReference type="InterPro" id="IPR002577">
    <property type="entry name" value="HTH_HxlR"/>
</dbReference>
<keyword evidence="3" id="KW-0804">Transcription</keyword>
<dbReference type="InterPro" id="IPR036390">
    <property type="entry name" value="WH_DNA-bd_sf"/>
</dbReference>
<dbReference type="Proteomes" id="UP000783796">
    <property type="component" value="Unassembled WGS sequence"/>
</dbReference>
<keyword evidence="2" id="KW-0238">DNA-binding</keyword>
<dbReference type="PROSITE" id="PS51118">
    <property type="entry name" value="HTH_HXLR"/>
    <property type="match status" value="1"/>
</dbReference>
<reference evidence="5" key="1">
    <citation type="journal article" date="2021" name="PeerJ">
        <title>Extensive microbial diversity within the chicken gut microbiome revealed by metagenomics and culture.</title>
        <authorList>
            <person name="Gilroy R."/>
            <person name="Ravi A."/>
            <person name="Getino M."/>
            <person name="Pursley I."/>
            <person name="Horton D.L."/>
            <person name="Alikhan N.F."/>
            <person name="Baker D."/>
            <person name="Gharbi K."/>
            <person name="Hall N."/>
            <person name="Watson M."/>
            <person name="Adriaenssens E.M."/>
            <person name="Foster-Nyarko E."/>
            <person name="Jarju S."/>
            <person name="Secka A."/>
            <person name="Antonio M."/>
            <person name="Oren A."/>
            <person name="Chaudhuri R.R."/>
            <person name="La Ragione R."/>
            <person name="Hildebrand F."/>
            <person name="Pallen M.J."/>
        </authorList>
    </citation>
    <scope>NUCLEOTIDE SEQUENCE</scope>
    <source>
        <strain evidence="5">G4-2901</strain>
    </source>
</reference>
<evidence type="ECO:0000313" key="6">
    <source>
        <dbReference type="Proteomes" id="UP000783796"/>
    </source>
</evidence>
<name>A0A948WY16_9BACT</name>
<feature type="domain" description="HTH hxlR-type" evidence="4">
    <location>
        <begin position="19"/>
        <end position="118"/>
    </location>
</feature>
<dbReference type="PANTHER" id="PTHR33204:SF39">
    <property type="entry name" value="TRANSCRIPTIONAL REGULATORY PROTEIN"/>
    <property type="match status" value="1"/>
</dbReference>
<proteinExistence type="predicted"/>
<dbReference type="InterPro" id="IPR036388">
    <property type="entry name" value="WH-like_DNA-bd_sf"/>
</dbReference>
<evidence type="ECO:0000256" key="2">
    <source>
        <dbReference type="ARBA" id="ARBA00023125"/>
    </source>
</evidence>
<keyword evidence="1" id="KW-0805">Transcription regulation</keyword>
<sequence length="122" mass="13956">MNSLQLQENLKKYTRIEECPIRNVLSRFSSKWAMLILCILSENEATRFNSISKAIPDISPKVLTETLKSLEADGLISRKIYAEVPPKVEYSLTELGKSLIPILNNLISWAIDNSEYITKRKK</sequence>
<dbReference type="Gene3D" id="1.10.10.10">
    <property type="entry name" value="Winged helix-like DNA-binding domain superfamily/Winged helix DNA-binding domain"/>
    <property type="match status" value="1"/>
</dbReference>
<evidence type="ECO:0000256" key="3">
    <source>
        <dbReference type="ARBA" id="ARBA00023163"/>
    </source>
</evidence>
<evidence type="ECO:0000256" key="1">
    <source>
        <dbReference type="ARBA" id="ARBA00023015"/>
    </source>
</evidence>
<dbReference type="AlphaFoldDB" id="A0A948WY16"/>
<evidence type="ECO:0000313" key="5">
    <source>
        <dbReference type="EMBL" id="MBU3836953.1"/>
    </source>
</evidence>
<dbReference type="SUPFAM" id="SSF46785">
    <property type="entry name" value="Winged helix' DNA-binding domain"/>
    <property type="match status" value="1"/>
</dbReference>
<gene>
    <name evidence="5" type="ORF">H9777_01230</name>
</gene>
<reference evidence="5" key="2">
    <citation type="submission" date="2021-04" db="EMBL/GenBank/DDBJ databases">
        <authorList>
            <person name="Gilroy R."/>
        </authorList>
    </citation>
    <scope>NUCLEOTIDE SEQUENCE</scope>
    <source>
        <strain evidence="5">G4-2901</strain>
    </source>
</reference>
<dbReference type="PANTHER" id="PTHR33204">
    <property type="entry name" value="TRANSCRIPTIONAL REGULATOR, MARR FAMILY"/>
    <property type="match status" value="1"/>
</dbReference>
<accession>A0A948WY16</accession>